<keyword evidence="5" id="KW-1185">Reference proteome</keyword>
<proteinExistence type="predicted"/>
<feature type="region of interest" description="Disordered" evidence="2">
    <location>
        <begin position="299"/>
        <end position="318"/>
    </location>
</feature>
<evidence type="ECO:0000313" key="4">
    <source>
        <dbReference type="EMBL" id="KAF2263250.1"/>
    </source>
</evidence>
<feature type="compositionally biased region" description="Acidic residues" evidence="2">
    <location>
        <begin position="1000"/>
        <end position="1017"/>
    </location>
</feature>
<dbReference type="InterPro" id="IPR024983">
    <property type="entry name" value="CHAT_dom"/>
</dbReference>
<feature type="domain" description="CHAT" evidence="3">
    <location>
        <begin position="726"/>
        <end position="1000"/>
    </location>
</feature>
<keyword evidence="1" id="KW-0175">Coiled coil</keyword>
<dbReference type="Proteomes" id="UP000800093">
    <property type="component" value="Unassembled WGS sequence"/>
</dbReference>
<feature type="coiled-coil region" evidence="1">
    <location>
        <begin position="1"/>
        <end position="48"/>
    </location>
</feature>
<evidence type="ECO:0000259" key="3">
    <source>
        <dbReference type="Pfam" id="PF12770"/>
    </source>
</evidence>
<feature type="region of interest" description="Disordered" evidence="2">
    <location>
        <begin position="997"/>
        <end position="1021"/>
    </location>
</feature>
<dbReference type="Pfam" id="PF12770">
    <property type="entry name" value="CHAT"/>
    <property type="match status" value="1"/>
</dbReference>
<name>A0A9P4MZ35_9PLEO</name>
<comment type="caution">
    <text evidence="4">The sequence shown here is derived from an EMBL/GenBank/DDBJ whole genome shotgun (WGS) entry which is preliminary data.</text>
</comment>
<evidence type="ECO:0000256" key="1">
    <source>
        <dbReference type="SAM" id="Coils"/>
    </source>
</evidence>
<dbReference type="SUPFAM" id="SSF48452">
    <property type="entry name" value="TPR-like"/>
    <property type="match status" value="1"/>
</dbReference>
<dbReference type="AlphaFoldDB" id="A0A9P4MZ35"/>
<sequence>MEQLRGAVEAIRKAAESLRARSDQPGAKEELEKAVNSAGRILDALNAQYEQTHIMEDLNLVIRAADMILPVVPTGYPDRVAILSDLSTALARRFERMGPAGNIEDINRAIELAQATVDLISQGDMNRLSGLYNLGGLLDTRYTRTHNLEDLKLKVEKAQEAVRTMPDRFLSAHRFQNQLAVSLGKLFERTHDPDVIERAIAASDVAVDGTPEGDPTRPFHLNTQARLLGMRFEQTGVPEDLNRAIDILNGSLPLLQMGHPDRVIGVNYLGILTGIRFEQQGDTEDLETAIKCSEEALATAPKPNPDRPGVLSNLANRLSRRAQRNNDVKDLNRAIDYAREGLNIAPHDDPERAKWLGNLGSFFGMRCELETKSPSSSGDLNQAIDITTDAIKLTAAKDPGLGALTNTIANLLRRRSKRNGSVDDLDKAVDALEKGLKLLPACHPEIAFLHHNLGDTLHERYKRTKLTADLERSIAAFQEGWTCENALTTLRIDLAVKTAELLVFISNWEEAAMWLERAVDLLHVLSPRYLQNTDKQHMIRRFAGLAASTAAAMLNAGKNASYALQYLELGRGIISGLLLDMRTDLSSLRQEYPEWADRVAQLRDRLDSPINPGSLAQLAQSISSSPWELKAQSRRKTEEQLQALLAKIRSKPQFKDFLLPPTTAKIMEAANPHPIVVLNVSPFRCDAFLVEPYQITVQPLPDLTLESINDKIKQMQTDPDSLPSILEWLWNVVVHLTLNALGFHHRPSSSSEWPHIWWVPVGPLSYLPFHAAGYHEKDSGETTLDRVISSYSSSIKTLISGRHQQSERRTPAQALLVSMPNTPDQAPLPFTKSEVEMLDDFLPSLHITPIKPERVRKADVLSQLGTCDIFHFAGHGISDPLEPSLSRLLLQDWKENPLTVGDLRDQKLQEKAPFLAYLSACSTSANEVLGLSDEAIHLVNACQLAGFRHVIGTLWTVSDMACVDVARRLYKAIRDKATDESVCRGLHFALRALRAAQNDSGDDDDEVEQGETEAGQEGDDRGGVVAGLRSYNLLWVPYVHFGV</sequence>
<gene>
    <name evidence="4" type="ORF">CC78DRAFT_534136</name>
</gene>
<protein>
    <recommendedName>
        <fullName evidence="3">CHAT domain-containing protein</fullName>
    </recommendedName>
</protein>
<dbReference type="OrthoDB" id="9991317at2759"/>
<organism evidence="4 5">
    <name type="scientific">Lojkania enalia</name>
    <dbReference type="NCBI Taxonomy" id="147567"/>
    <lineage>
        <taxon>Eukaryota</taxon>
        <taxon>Fungi</taxon>
        <taxon>Dikarya</taxon>
        <taxon>Ascomycota</taxon>
        <taxon>Pezizomycotina</taxon>
        <taxon>Dothideomycetes</taxon>
        <taxon>Pleosporomycetidae</taxon>
        <taxon>Pleosporales</taxon>
        <taxon>Pleosporales incertae sedis</taxon>
        <taxon>Lojkania</taxon>
    </lineage>
</organism>
<accession>A0A9P4MZ35</accession>
<dbReference type="InterPro" id="IPR011990">
    <property type="entry name" value="TPR-like_helical_dom_sf"/>
</dbReference>
<dbReference type="Gene3D" id="1.25.40.10">
    <property type="entry name" value="Tetratricopeptide repeat domain"/>
    <property type="match status" value="2"/>
</dbReference>
<reference evidence="5" key="1">
    <citation type="journal article" date="2020" name="Stud. Mycol.">
        <title>101 Dothideomycetes genomes: A test case for predicting lifestyles and emergence of pathogens.</title>
        <authorList>
            <person name="Haridas S."/>
            <person name="Albert R."/>
            <person name="Binder M."/>
            <person name="Bloem J."/>
            <person name="LaButti K."/>
            <person name="Salamov A."/>
            <person name="Andreopoulos B."/>
            <person name="Baker S."/>
            <person name="Barry K."/>
            <person name="Bills G."/>
            <person name="Bluhm B."/>
            <person name="Cannon C."/>
            <person name="Castanera R."/>
            <person name="Culley D."/>
            <person name="Daum C."/>
            <person name="Ezra D."/>
            <person name="Gonzalez J."/>
            <person name="Henrissat B."/>
            <person name="Kuo A."/>
            <person name="Liang C."/>
            <person name="Lipzen A."/>
            <person name="Lutzoni F."/>
            <person name="Magnuson J."/>
            <person name="Mondo S."/>
            <person name="Nolan M."/>
            <person name="Ohm R."/>
            <person name="Pangilinan J."/>
            <person name="Park H.-J."/>
            <person name="Ramirez L."/>
            <person name="Alfaro M."/>
            <person name="Sun H."/>
            <person name="Tritt A."/>
            <person name="Yoshinaga Y."/>
            <person name="Zwiers L.-H."/>
            <person name="Turgeon B."/>
            <person name="Goodwin S."/>
            <person name="Spatafora J."/>
            <person name="Crous P."/>
            <person name="Grigoriev I."/>
        </authorList>
    </citation>
    <scope>NUCLEOTIDE SEQUENCE [LARGE SCALE GENOMIC DNA]</scope>
    <source>
        <strain evidence="5">CBS 304.66</strain>
    </source>
</reference>
<evidence type="ECO:0000256" key="2">
    <source>
        <dbReference type="SAM" id="MobiDB-lite"/>
    </source>
</evidence>
<evidence type="ECO:0000313" key="5">
    <source>
        <dbReference type="Proteomes" id="UP000800093"/>
    </source>
</evidence>
<dbReference type="EMBL" id="ML986628">
    <property type="protein sequence ID" value="KAF2263250.1"/>
    <property type="molecule type" value="Genomic_DNA"/>
</dbReference>